<protein>
    <recommendedName>
        <fullName evidence="3">C2H2-type domain-containing protein</fullName>
    </recommendedName>
</protein>
<organism evidence="4 5">
    <name type="scientific">Polyplax serrata</name>
    <name type="common">Common mouse louse</name>
    <dbReference type="NCBI Taxonomy" id="468196"/>
    <lineage>
        <taxon>Eukaryota</taxon>
        <taxon>Metazoa</taxon>
        <taxon>Ecdysozoa</taxon>
        <taxon>Arthropoda</taxon>
        <taxon>Hexapoda</taxon>
        <taxon>Insecta</taxon>
        <taxon>Pterygota</taxon>
        <taxon>Neoptera</taxon>
        <taxon>Paraneoptera</taxon>
        <taxon>Psocodea</taxon>
        <taxon>Troctomorpha</taxon>
        <taxon>Phthiraptera</taxon>
        <taxon>Anoplura</taxon>
        <taxon>Polyplacidae</taxon>
        <taxon>Polyplax</taxon>
    </lineage>
</organism>
<keyword evidence="1" id="KW-0863">Zinc-finger</keyword>
<feature type="compositionally biased region" description="Basic and acidic residues" evidence="2">
    <location>
        <begin position="119"/>
        <end position="136"/>
    </location>
</feature>
<dbReference type="InterPro" id="IPR036236">
    <property type="entry name" value="Znf_C2H2_sf"/>
</dbReference>
<feature type="region of interest" description="Disordered" evidence="2">
    <location>
        <begin position="190"/>
        <end position="209"/>
    </location>
</feature>
<dbReference type="EMBL" id="JAWJWE010000038">
    <property type="protein sequence ID" value="KAK6623086.1"/>
    <property type="molecule type" value="Genomic_DNA"/>
</dbReference>
<gene>
    <name evidence="4" type="ORF">RUM43_008938</name>
</gene>
<feature type="compositionally biased region" description="Polar residues" evidence="2">
    <location>
        <begin position="137"/>
        <end position="149"/>
    </location>
</feature>
<keyword evidence="1" id="KW-0479">Metal-binding</keyword>
<dbReference type="Proteomes" id="UP001372834">
    <property type="component" value="Unassembled WGS sequence"/>
</dbReference>
<keyword evidence="1" id="KW-0862">Zinc</keyword>
<feature type="domain" description="C2H2-type" evidence="3">
    <location>
        <begin position="214"/>
        <end position="242"/>
    </location>
</feature>
<comment type="caution">
    <text evidence="4">The sequence shown here is derived from an EMBL/GenBank/DDBJ whole genome shotgun (WGS) entry which is preliminary data.</text>
</comment>
<dbReference type="Pfam" id="PF00096">
    <property type="entry name" value="zf-C2H2"/>
    <property type="match status" value="2"/>
</dbReference>
<feature type="region of interest" description="Disordered" evidence="2">
    <location>
        <begin position="166"/>
        <end position="185"/>
    </location>
</feature>
<dbReference type="InterPro" id="IPR013087">
    <property type="entry name" value="Znf_C2H2_type"/>
</dbReference>
<evidence type="ECO:0000256" key="2">
    <source>
        <dbReference type="SAM" id="MobiDB-lite"/>
    </source>
</evidence>
<feature type="region of interest" description="Disordered" evidence="2">
    <location>
        <begin position="270"/>
        <end position="292"/>
    </location>
</feature>
<proteinExistence type="predicted"/>
<accession>A0AAN8S0U8</accession>
<sequence>MDVSDSRLFEFHFCQSTSNSFPWSKANDRLSEGTTPPPSKRTRTDSRCSPSPAPSTPLNGGLDLMRESLLGQALEGGPTLHSGTHHKGNSDSSLQAHSTGEESNSSDTNLSDRGPAEMPHLKSEPSDYSPNDEHTPHNMSNHLDPSRTPSFPAALLGLQGLPGLLPGPSGIHASQDPNFGERPGPGPTRFTVDSPSSGTWNRGWDHPRTTDNKPVCPECGKAYSNNSNLKQHLANVHASPQQLETCQVCNKQFKTRQYLQVHLLASHGIRQRKSPAPLGFPPWDPSHHANSQ</sequence>
<dbReference type="SUPFAM" id="SSF57667">
    <property type="entry name" value="beta-beta-alpha zinc fingers"/>
    <property type="match status" value="1"/>
</dbReference>
<dbReference type="PROSITE" id="PS50157">
    <property type="entry name" value="ZINC_FINGER_C2H2_2"/>
    <property type="match status" value="2"/>
</dbReference>
<evidence type="ECO:0000259" key="3">
    <source>
        <dbReference type="PROSITE" id="PS50157"/>
    </source>
</evidence>
<reference evidence="4 5" key="1">
    <citation type="submission" date="2023-10" db="EMBL/GenBank/DDBJ databases">
        <title>Genomes of two closely related lineages of the louse Polyplax serrata with different host specificities.</title>
        <authorList>
            <person name="Martinu J."/>
            <person name="Tarabai H."/>
            <person name="Stefka J."/>
            <person name="Hypsa V."/>
        </authorList>
    </citation>
    <scope>NUCLEOTIDE SEQUENCE [LARGE SCALE GENOMIC DNA]</scope>
    <source>
        <strain evidence="4">HR10_N</strain>
    </source>
</reference>
<dbReference type="SMART" id="SM00355">
    <property type="entry name" value="ZnF_C2H2"/>
    <property type="match status" value="2"/>
</dbReference>
<dbReference type="GO" id="GO:0008270">
    <property type="term" value="F:zinc ion binding"/>
    <property type="evidence" value="ECO:0007669"/>
    <property type="project" value="UniProtKB-KW"/>
</dbReference>
<feature type="compositionally biased region" description="Polar residues" evidence="2">
    <location>
        <begin position="191"/>
        <end position="200"/>
    </location>
</feature>
<dbReference type="AlphaFoldDB" id="A0AAN8S0U8"/>
<dbReference type="Gene3D" id="3.30.160.60">
    <property type="entry name" value="Classic Zinc Finger"/>
    <property type="match status" value="1"/>
</dbReference>
<feature type="compositionally biased region" description="Polar residues" evidence="2">
    <location>
        <begin position="90"/>
        <end position="111"/>
    </location>
</feature>
<feature type="region of interest" description="Disordered" evidence="2">
    <location>
        <begin position="22"/>
        <end position="62"/>
    </location>
</feature>
<feature type="domain" description="C2H2-type" evidence="3">
    <location>
        <begin position="244"/>
        <end position="267"/>
    </location>
</feature>
<evidence type="ECO:0000256" key="1">
    <source>
        <dbReference type="PROSITE-ProRule" id="PRU00042"/>
    </source>
</evidence>
<evidence type="ECO:0000313" key="5">
    <source>
        <dbReference type="Proteomes" id="UP001372834"/>
    </source>
</evidence>
<name>A0AAN8S0U8_POLSC</name>
<evidence type="ECO:0000313" key="4">
    <source>
        <dbReference type="EMBL" id="KAK6623086.1"/>
    </source>
</evidence>
<dbReference type="PROSITE" id="PS00028">
    <property type="entry name" value="ZINC_FINGER_C2H2_1"/>
    <property type="match status" value="2"/>
</dbReference>
<feature type="region of interest" description="Disordered" evidence="2">
    <location>
        <begin position="74"/>
        <end position="154"/>
    </location>
</feature>